<evidence type="ECO:0000259" key="7">
    <source>
        <dbReference type="PROSITE" id="PS50850"/>
    </source>
</evidence>
<feature type="transmembrane region" description="Helical" evidence="6">
    <location>
        <begin position="306"/>
        <end position="331"/>
    </location>
</feature>
<dbReference type="PANTHER" id="PTHR42718">
    <property type="entry name" value="MAJOR FACILITATOR SUPERFAMILY MULTIDRUG TRANSPORTER MFSC"/>
    <property type="match status" value="1"/>
</dbReference>
<reference evidence="9" key="1">
    <citation type="journal article" date="2019" name="Int. J. Syst. Evol. Microbiol.">
        <title>The Global Catalogue of Microorganisms (GCM) 10K type strain sequencing project: providing services to taxonomists for standard genome sequencing and annotation.</title>
        <authorList>
            <consortium name="The Broad Institute Genomics Platform"/>
            <consortium name="The Broad Institute Genome Sequencing Center for Infectious Disease"/>
            <person name="Wu L."/>
            <person name="Ma J."/>
        </authorList>
    </citation>
    <scope>NUCLEOTIDE SEQUENCE [LARGE SCALE GENOMIC DNA]</scope>
    <source>
        <strain evidence="9">JCM 1365</strain>
    </source>
</reference>
<evidence type="ECO:0000256" key="2">
    <source>
        <dbReference type="ARBA" id="ARBA00022692"/>
    </source>
</evidence>
<feature type="transmembrane region" description="Helical" evidence="6">
    <location>
        <begin position="77"/>
        <end position="96"/>
    </location>
</feature>
<dbReference type="PROSITE" id="PS50850">
    <property type="entry name" value="MFS"/>
    <property type="match status" value="1"/>
</dbReference>
<protein>
    <recommendedName>
        <fullName evidence="7">Major facilitator superfamily (MFS) profile domain-containing protein</fullName>
    </recommendedName>
</protein>
<sequence>MTTTPPSTTSPPTSDTSTNASAPTSSDAPSGAPTAHRWRWVALFVILAAEVMDLLDALVTVIAGPSVVRDLGGGATFIQWFTAAYTVAMASGLLLGGRLGDVFGRRRMFLIGMAGFTLASLLCAAAASPEMLLVTRIVQGFFGAAMIPQGLGMIKEMFPPAEMAKAFGAFGPVMGLSSVGGPVLAGWLVSADFLGLGWRMIFAINVPIGIAGLVAGLRYLPASTPHRDLRIDVPGALLATLGMTALVVPLIQGRDLGWPVWCFALLAVAVASFVAFAVVERRRDRGGRTTLVVPSLFGRRAFTSGLLTGLAFFGSLMGSSLVFTLFVQLGLGFDALHAGLASLPQALGMMVGFGIAQALNARLGRRLMHLGGVALAAGLVALGTTISVAGASIGIWAMAPSLLLMGIGMGLTMAPFFDIVLAGVSPEESGSASGTLTAVQQVGGALGIAVLGTVFFSRVDGPTAPDLAAFEAATRSALWVAVALVAVGWGLTFLLPKKAEHYGDH</sequence>
<name>A0ABQ2I282_9MICO</name>
<dbReference type="RefSeq" id="WP_052358395.1">
    <property type="nucleotide sequence ID" value="NZ_BMNZ01000004.1"/>
</dbReference>
<feature type="transmembrane region" description="Helical" evidence="6">
    <location>
        <begin position="258"/>
        <end position="279"/>
    </location>
</feature>
<evidence type="ECO:0000256" key="1">
    <source>
        <dbReference type="ARBA" id="ARBA00004651"/>
    </source>
</evidence>
<dbReference type="InterPro" id="IPR036259">
    <property type="entry name" value="MFS_trans_sf"/>
</dbReference>
<dbReference type="Proteomes" id="UP000623461">
    <property type="component" value="Unassembled WGS sequence"/>
</dbReference>
<keyword evidence="9" id="KW-1185">Reference proteome</keyword>
<feature type="transmembrane region" description="Helical" evidence="6">
    <location>
        <begin position="200"/>
        <end position="221"/>
    </location>
</feature>
<evidence type="ECO:0000256" key="6">
    <source>
        <dbReference type="SAM" id="Phobius"/>
    </source>
</evidence>
<proteinExistence type="predicted"/>
<dbReference type="Gene3D" id="1.20.1720.10">
    <property type="entry name" value="Multidrug resistance protein D"/>
    <property type="match status" value="1"/>
</dbReference>
<feature type="transmembrane region" description="Helical" evidence="6">
    <location>
        <begin position="402"/>
        <end position="424"/>
    </location>
</feature>
<dbReference type="EMBL" id="BMNZ01000004">
    <property type="protein sequence ID" value="GGM95098.1"/>
    <property type="molecule type" value="Genomic_DNA"/>
</dbReference>
<evidence type="ECO:0000256" key="4">
    <source>
        <dbReference type="ARBA" id="ARBA00023136"/>
    </source>
</evidence>
<organism evidence="8 9">
    <name type="scientific">Terrabacter tumescens</name>
    <dbReference type="NCBI Taxonomy" id="60443"/>
    <lineage>
        <taxon>Bacteria</taxon>
        <taxon>Bacillati</taxon>
        <taxon>Actinomycetota</taxon>
        <taxon>Actinomycetes</taxon>
        <taxon>Micrococcales</taxon>
        <taxon>Intrasporangiaceae</taxon>
        <taxon>Terrabacter</taxon>
    </lineage>
</organism>
<dbReference type="PANTHER" id="PTHR42718:SF39">
    <property type="entry name" value="ACTINORHODIN TRANSPORTER-RELATED"/>
    <property type="match status" value="1"/>
</dbReference>
<feature type="domain" description="Major facilitator superfamily (MFS) profile" evidence="7">
    <location>
        <begin position="42"/>
        <end position="500"/>
    </location>
</feature>
<gene>
    <name evidence="8" type="ORF">GCM10009721_21760</name>
</gene>
<dbReference type="Gene3D" id="1.20.1250.20">
    <property type="entry name" value="MFS general substrate transporter like domains"/>
    <property type="match status" value="1"/>
</dbReference>
<keyword evidence="2 6" id="KW-0812">Transmembrane</keyword>
<evidence type="ECO:0000313" key="8">
    <source>
        <dbReference type="EMBL" id="GGM95098.1"/>
    </source>
</evidence>
<feature type="transmembrane region" description="Helical" evidence="6">
    <location>
        <begin position="166"/>
        <end position="188"/>
    </location>
</feature>
<feature type="transmembrane region" description="Helical" evidence="6">
    <location>
        <begin position="476"/>
        <end position="495"/>
    </location>
</feature>
<feature type="region of interest" description="Disordered" evidence="5">
    <location>
        <begin position="1"/>
        <end position="33"/>
    </location>
</feature>
<keyword evidence="4 6" id="KW-0472">Membrane</keyword>
<dbReference type="SUPFAM" id="SSF103473">
    <property type="entry name" value="MFS general substrate transporter"/>
    <property type="match status" value="2"/>
</dbReference>
<comment type="caution">
    <text evidence="8">The sequence shown here is derived from an EMBL/GenBank/DDBJ whole genome shotgun (WGS) entry which is preliminary data.</text>
</comment>
<feature type="transmembrane region" description="Helical" evidence="6">
    <location>
        <begin position="133"/>
        <end position="154"/>
    </location>
</feature>
<feature type="transmembrane region" description="Helical" evidence="6">
    <location>
        <begin position="436"/>
        <end position="456"/>
    </location>
</feature>
<dbReference type="InterPro" id="IPR011701">
    <property type="entry name" value="MFS"/>
</dbReference>
<evidence type="ECO:0000256" key="3">
    <source>
        <dbReference type="ARBA" id="ARBA00022989"/>
    </source>
</evidence>
<evidence type="ECO:0000313" key="9">
    <source>
        <dbReference type="Proteomes" id="UP000623461"/>
    </source>
</evidence>
<evidence type="ECO:0000256" key="5">
    <source>
        <dbReference type="SAM" id="MobiDB-lite"/>
    </source>
</evidence>
<feature type="transmembrane region" description="Helical" evidence="6">
    <location>
        <begin position="233"/>
        <end position="252"/>
    </location>
</feature>
<feature type="transmembrane region" description="Helical" evidence="6">
    <location>
        <begin position="373"/>
        <end position="396"/>
    </location>
</feature>
<dbReference type="CDD" id="cd17321">
    <property type="entry name" value="MFS_MMR_MDR_like"/>
    <property type="match status" value="1"/>
</dbReference>
<dbReference type="Pfam" id="PF07690">
    <property type="entry name" value="MFS_1"/>
    <property type="match status" value="1"/>
</dbReference>
<keyword evidence="3 6" id="KW-1133">Transmembrane helix</keyword>
<feature type="transmembrane region" description="Helical" evidence="6">
    <location>
        <begin position="108"/>
        <end position="127"/>
    </location>
</feature>
<dbReference type="InterPro" id="IPR020846">
    <property type="entry name" value="MFS_dom"/>
</dbReference>
<accession>A0ABQ2I282</accession>
<comment type="subcellular location">
    <subcellularLocation>
        <location evidence="1">Cell membrane</location>
        <topology evidence="1">Multi-pass membrane protein</topology>
    </subcellularLocation>
</comment>
<feature type="transmembrane region" description="Helical" evidence="6">
    <location>
        <begin position="40"/>
        <end position="65"/>
    </location>
</feature>